<reference evidence="2 3" key="1">
    <citation type="journal article" date="2018" name="Elife">
        <title>Discovery and characterization of a prevalent human gut bacterial enzyme sufficient for the inactivation of a family of plant toxins.</title>
        <authorList>
            <person name="Koppel N."/>
            <person name="Bisanz J.E."/>
            <person name="Pandelia M.E."/>
            <person name="Turnbaugh P.J."/>
            <person name="Balskus E.P."/>
        </authorList>
    </citation>
    <scope>NUCLEOTIDE SEQUENCE [LARGE SCALE GENOMIC DNA]</scope>
    <source>
        <strain evidence="2 3">3C</strain>
    </source>
</reference>
<accession>A0A369LVK3</accession>
<comment type="caution">
    <text evidence="2">The sequence shown here is derived from an EMBL/GenBank/DDBJ whole genome shotgun (WGS) entry which is preliminary data.</text>
</comment>
<dbReference type="RefSeq" id="WP_041238861.1">
    <property type="nucleotide sequence ID" value="NZ_CABMMS010000007.1"/>
</dbReference>
<dbReference type="OrthoDB" id="3174381at2"/>
<feature type="transmembrane region" description="Helical" evidence="1">
    <location>
        <begin position="102"/>
        <end position="128"/>
    </location>
</feature>
<proteinExistence type="predicted"/>
<feature type="transmembrane region" description="Helical" evidence="1">
    <location>
        <begin position="177"/>
        <end position="200"/>
    </location>
</feature>
<dbReference type="EMBL" id="PPTS01000007">
    <property type="protein sequence ID" value="RDB63561.1"/>
    <property type="molecule type" value="Genomic_DNA"/>
</dbReference>
<keyword evidence="1" id="KW-1133">Transmembrane helix</keyword>
<evidence type="ECO:0000313" key="2">
    <source>
        <dbReference type="EMBL" id="RDB63561.1"/>
    </source>
</evidence>
<protein>
    <submittedName>
        <fullName evidence="2">Uncharacterized protein</fullName>
    </submittedName>
</protein>
<organism evidence="2 3">
    <name type="scientific">Gordonibacter pamelaeae</name>
    <dbReference type="NCBI Taxonomy" id="471189"/>
    <lineage>
        <taxon>Bacteria</taxon>
        <taxon>Bacillati</taxon>
        <taxon>Actinomycetota</taxon>
        <taxon>Coriobacteriia</taxon>
        <taxon>Eggerthellales</taxon>
        <taxon>Eggerthellaceae</taxon>
        <taxon>Gordonibacter</taxon>
    </lineage>
</organism>
<dbReference type="GeneID" id="78360398"/>
<dbReference type="AlphaFoldDB" id="A0A369LVK3"/>
<name>A0A369LVK3_9ACTN</name>
<evidence type="ECO:0000256" key="1">
    <source>
        <dbReference type="SAM" id="Phobius"/>
    </source>
</evidence>
<dbReference type="Proteomes" id="UP000254000">
    <property type="component" value="Unassembled WGS sequence"/>
</dbReference>
<keyword evidence="1" id="KW-0472">Membrane</keyword>
<feature type="transmembrane region" description="Helical" evidence="1">
    <location>
        <begin position="212"/>
        <end position="232"/>
    </location>
</feature>
<feature type="transmembrane region" description="Helical" evidence="1">
    <location>
        <begin position="67"/>
        <end position="90"/>
    </location>
</feature>
<keyword evidence="3" id="KW-1185">Reference proteome</keyword>
<sequence>MRGQMKAMARPFGTLFLIALAVALVGRVGLAVMDATGTLSYDYISAADVPILDVVCSILTGSALVAFMYAASLAMAVSTAGVALYGFLVWRGEGVSARPATAFLWGWATALVAIACLLVTVSGILSAVQVASMSSKLPGTAVLVVALVGFAAFLGTLLGAASMTVSACLARKRPGRALVVATLGCGLVVMVLTVGTFAAINTASINLAAVGGWFAADLAVNLIILFAANALAKKATASKPVG</sequence>
<evidence type="ECO:0000313" key="3">
    <source>
        <dbReference type="Proteomes" id="UP000254000"/>
    </source>
</evidence>
<keyword evidence="1" id="KW-0812">Transmembrane</keyword>
<gene>
    <name evidence="2" type="ORF">C1877_11915</name>
</gene>
<feature type="transmembrane region" description="Helical" evidence="1">
    <location>
        <begin position="140"/>
        <end position="165"/>
    </location>
</feature>